<dbReference type="AlphaFoldDB" id="A0A6A3IEH7"/>
<dbReference type="InterPro" id="IPR002110">
    <property type="entry name" value="Ankyrin_rpt"/>
</dbReference>
<name>A0A6A3IEH7_9STRA</name>
<organism evidence="2 6">
    <name type="scientific">Phytophthora rubi</name>
    <dbReference type="NCBI Taxonomy" id="129364"/>
    <lineage>
        <taxon>Eukaryota</taxon>
        <taxon>Sar</taxon>
        <taxon>Stramenopiles</taxon>
        <taxon>Oomycota</taxon>
        <taxon>Peronosporomycetes</taxon>
        <taxon>Peronosporales</taxon>
        <taxon>Peronosporaceae</taxon>
        <taxon>Phytophthora</taxon>
    </lineage>
</organism>
<dbReference type="EMBL" id="QXFV01003296">
    <property type="protein sequence ID" value="KAE8978043.1"/>
    <property type="molecule type" value="Genomic_DNA"/>
</dbReference>
<comment type="caution">
    <text evidence="2">The sequence shown here is derived from an EMBL/GenBank/DDBJ whole genome shotgun (WGS) entry which is preliminary data.</text>
</comment>
<evidence type="ECO:0000313" key="1">
    <source>
        <dbReference type="EMBL" id="KAE8978043.1"/>
    </source>
</evidence>
<keyword evidence="5" id="KW-1185">Reference proteome</keyword>
<dbReference type="EMBL" id="QXFU01002900">
    <property type="protein sequence ID" value="KAE8980361.1"/>
    <property type="molecule type" value="Genomic_DNA"/>
</dbReference>
<evidence type="ECO:0000313" key="2">
    <source>
        <dbReference type="EMBL" id="KAE8980361.1"/>
    </source>
</evidence>
<evidence type="ECO:0000313" key="5">
    <source>
        <dbReference type="Proteomes" id="UP000434957"/>
    </source>
</evidence>
<evidence type="ECO:0000313" key="6">
    <source>
        <dbReference type="Proteomes" id="UP000435112"/>
    </source>
</evidence>
<dbReference type="OrthoDB" id="104812at2759"/>
<evidence type="ECO:0000313" key="3">
    <source>
        <dbReference type="EMBL" id="KAE9291903.1"/>
    </source>
</evidence>
<dbReference type="PANTHER" id="PTHR46586:SF3">
    <property type="entry name" value="ANKYRIN REPEAT-CONTAINING PROTEIN"/>
    <property type="match status" value="1"/>
</dbReference>
<dbReference type="Proteomes" id="UP000435112">
    <property type="component" value="Unassembled WGS sequence"/>
</dbReference>
<accession>A0A6A3IEH7</accession>
<gene>
    <name evidence="1" type="ORF">PR001_g24952</name>
    <name evidence="2" type="ORF">PR002_g24154</name>
    <name evidence="3" type="ORF">PR003_g24904</name>
</gene>
<sequence length="588" mass="63467">MEPPPALHVVCPALQTPFQGIPPVVDLVTSFLIPRTIDRAVYCRLHRVLAIYESSRPYTVDAMDGSAAAGLLELVQLLHANRSEGCSPAAFIGAAANRHFHVLEWLYEHYPEVANPAQELVVAAQHNRIEALSFLLPKVTREQVEPALEAAAANGHVAVLENLLRRPYSMERSLLAAAENGRAQVVQFLLERGHTDRYQLVNPALIKAAEGGHCNVVELLVDKSDEYTLSDVLITAAADGRGAVVELLMRSGQLGKLHIARALEKAAEFDQCNVVKLLLEGLAGEEETSHLSGGVTIAQAVKCIVNWAFLAAVDQGRVNVVKLLIDTYSDRMSDALITASSNSQLEVLEFLLEYCQGSHRRCDDFDQSITEIAETAASTRSMEMAELLVAKCDTLSTGGALKIAVDNDDLDMLGLLVVKSNAVSIQEAVVSAAATNRVQILEFLLERCNAVTIEHALIRVASVGNSTVSRLLLGKCDPGAHARIFDNAASHGLDDLVQVLLDKMSTHSIRCALISAAMNGHADVVKVLMDKSDSTGITCAFEMAAIRGRVGVVELLRSRCDASSISFAASAGDANVIHLLRNKRARRE</sequence>
<dbReference type="InterPro" id="IPR052050">
    <property type="entry name" value="SecEffector_AnkRepeat"/>
</dbReference>
<protein>
    <submittedName>
        <fullName evidence="2">Uncharacterized protein</fullName>
    </submittedName>
</protein>
<dbReference type="Proteomes" id="UP000429607">
    <property type="component" value="Unassembled WGS sequence"/>
</dbReference>
<evidence type="ECO:0000313" key="4">
    <source>
        <dbReference type="Proteomes" id="UP000429607"/>
    </source>
</evidence>
<dbReference type="SUPFAM" id="SSF48403">
    <property type="entry name" value="Ankyrin repeat"/>
    <property type="match status" value="2"/>
</dbReference>
<dbReference type="Proteomes" id="UP000434957">
    <property type="component" value="Unassembled WGS sequence"/>
</dbReference>
<proteinExistence type="predicted"/>
<dbReference type="EMBL" id="QXFT01002885">
    <property type="protein sequence ID" value="KAE9291903.1"/>
    <property type="molecule type" value="Genomic_DNA"/>
</dbReference>
<dbReference type="Gene3D" id="1.25.40.20">
    <property type="entry name" value="Ankyrin repeat-containing domain"/>
    <property type="match status" value="3"/>
</dbReference>
<dbReference type="PANTHER" id="PTHR46586">
    <property type="entry name" value="ANKYRIN REPEAT-CONTAINING PROTEIN"/>
    <property type="match status" value="1"/>
</dbReference>
<dbReference type="Pfam" id="PF12796">
    <property type="entry name" value="Ank_2"/>
    <property type="match status" value="2"/>
</dbReference>
<reference evidence="4 6" key="1">
    <citation type="submission" date="2018-09" db="EMBL/GenBank/DDBJ databases">
        <title>Genomic investigation of the strawberry pathogen Phytophthora fragariae indicates pathogenicity is determined by transcriptional variation in three key races.</title>
        <authorList>
            <person name="Adams T.M."/>
            <person name="Armitage A.D."/>
            <person name="Sobczyk M.K."/>
            <person name="Bates H.J."/>
            <person name="Dunwell J.M."/>
            <person name="Nellist C.F."/>
            <person name="Harrison R.J."/>
        </authorList>
    </citation>
    <scope>NUCLEOTIDE SEQUENCE [LARGE SCALE GENOMIC DNA]</scope>
    <source>
        <strain evidence="1 4">SCRP249</strain>
        <strain evidence="2 6">SCRP324</strain>
        <strain evidence="3 5">SCRP333</strain>
    </source>
</reference>
<dbReference type="SMART" id="SM00248">
    <property type="entry name" value="ANK"/>
    <property type="match status" value="5"/>
</dbReference>
<dbReference type="InterPro" id="IPR036770">
    <property type="entry name" value="Ankyrin_rpt-contain_sf"/>
</dbReference>